<dbReference type="InterPro" id="IPR058532">
    <property type="entry name" value="YjbR/MT2646/Rv2570-like"/>
</dbReference>
<organism evidence="1 2">
    <name type="scientific">Actinomarinicola tropica</name>
    <dbReference type="NCBI Taxonomy" id="2789776"/>
    <lineage>
        <taxon>Bacteria</taxon>
        <taxon>Bacillati</taxon>
        <taxon>Actinomycetota</taxon>
        <taxon>Acidimicrobiia</taxon>
        <taxon>Acidimicrobiales</taxon>
        <taxon>Iamiaceae</taxon>
        <taxon>Actinomarinicola</taxon>
    </lineage>
</organism>
<dbReference type="EMBL" id="CP045851">
    <property type="protein sequence ID" value="QGG96480.1"/>
    <property type="molecule type" value="Genomic_DNA"/>
</dbReference>
<name>A0A5Q2RRF4_9ACTN</name>
<keyword evidence="1" id="KW-0238">DNA-binding</keyword>
<gene>
    <name evidence="1" type="ORF">GH723_15985</name>
</gene>
<proteinExistence type="predicted"/>
<dbReference type="InterPro" id="IPR038056">
    <property type="entry name" value="YjbR-like_sf"/>
</dbReference>
<dbReference type="SUPFAM" id="SSF142906">
    <property type="entry name" value="YjbR-like"/>
    <property type="match status" value="1"/>
</dbReference>
<dbReference type="KEGG" id="atq:GH723_15985"/>
<dbReference type="Gene3D" id="3.90.1150.30">
    <property type="match status" value="1"/>
</dbReference>
<dbReference type="Proteomes" id="UP000334019">
    <property type="component" value="Chromosome"/>
</dbReference>
<dbReference type="Pfam" id="PF04237">
    <property type="entry name" value="YjbR"/>
    <property type="match status" value="1"/>
</dbReference>
<evidence type="ECO:0000313" key="1">
    <source>
        <dbReference type="EMBL" id="QGG96480.1"/>
    </source>
</evidence>
<dbReference type="GO" id="GO:0003677">
    <property type="term" value="F:DNA binding"/>
    <property type="evidence" value="ECO:0007669"/>
    <property type="project" value="UniProtKB-KW"/>
</dbReference>
<accession>A0A5Q2RRF4</accession>
<sequence length="130" mass="14656">MSDYSDPPAEYVEALRPICLGLPETREETAWAGTRWMVRQRNFAQVLGVDRAGGHHVVLTFRSQGQELQILQQVGHPFYRLGWGRDVLGMVLDDATDWDEVQELVTESYCVLAPKKLVAMVGRPDIPESS</sequence>
<reference evidence="1 2" key="1">
    <citation type="submission" date="2019-11" db="EMBL/GenBank/DDBJ databases">
        <authorList>
            <person name="He Y."/>
        </authorList>
    </citation>
    <scope>NUCLEOTIDE SEQUENCE [LARGE SCALE GENOMIC DNA]</scope>
    <source>
        <strain evidence="1 2">SCSIO 58843</strain>
    </source>
</reference>
<dbReference type="AlphaFoldDB" id="A0A5Q2RRF4"/>
<protein>
    <submittedName>
        <fullName evidence="1">MmcQ/YjbR family DNA-binding protein</fullName>
    </submittedName>
</protein>
<dbReference type="RefSeq" id="WP_153760584.1">
    <property type="nucleotide sequence ID" value="NZ_CP045851.1"/>
</dbReference>
<keyword evidence="2" id="KW-1185">Reference proteome</keyword>
<evidence type="ECO:0000313" key="2">
    <source>
        <dbReference type="Proteomes" id="UP000334019"/>
    </source>
</evidence>